<dbReference type="EMBL" id="KQ424093">
    <property type="protein sequence ID" value="KOF71603.1"/>
    <property type="molecule type" value="Genomic_DNA"/>
</dbReference>
<dbReference type="AlphaFoldDB" id="A0A0L8G3Z5"/>
<organism evidence="1">
    <name type="scientific">Octopus bimaculoides</name>
    <name type="common">California two-spotted octopus</name>
    <dbReference type="NCBI Taxonomy" id="37653"/>
    <lineage>
        <taxon>Eukaryota</taxon>
        <taxon>Metazoa</taxon>
        <taxon>Spiralia</taxon>
        <taxon>Lophotrochozoa</taxon>
        <taxon>Mollusca</taxon>
        <taxon>Cephalopoda</taxon>
        <taxon>Coleoidea</taxon>
        <taxon>Octopodiformes</taxon>
        <taxon>Octopoda</taxon>
        <taxon>Incirrata</taxon>
        <taxon>Octopodidae</taxon>
        <taxon>Octopus</taxon>
    </lineage>
</organism>
<proteinExistence type="predicted"/>
<accession>A0A0L8G3Z5</accession>
<gene>
    <name evidence="1" type="ORF">OCBIM_22000850mg</name>
</gene>
<evidence type="ECO:0000313" key="1">
    <source>
        <dbReference type="EMBL" id="KOF71603.1"/>
    </source>
</evidence>
<sequence length="52" mass="6223">MKGKCRACSSTKETKAKYYMECFTYEPEKNTGYRRNVQEMFEKCVLVISRKK</sequence>
<reference evidence="1" key="1">
    <citation type="submission" date="2015-07" db="EMBL/GenBank/DDBJ databases">
        <title>MeaNS - Measles Nucleotide Surveillance Program.</title>
        <authorList>
            <person name="Tran T."/>
            <person name="Druce J."/>
        </authorList>
    </citation>
    <scope>NUCLEOTIDE SEQUENCE</scope>
    <source>
        <strain evidence="1">UCB-OBI-ISO-001</strain>
        <tissue evidence="1">Gonad</tissue>
    </source>
</reference>
<protein>
    <submittedName>
        <fullName evidence="1">Uncharacterized protein</fullName>
    </submittedName>
</protein>
<name>A0A0L8G3Z5_OCTBM</name>